<evidence type="ECO:0000256" key="6">
    <source>
        <dbReference type="ARBA" id="ARBA00022630"/>
    </source>
</evidence>
<proteinExistence type="inferred from homology"/>
<dbReference type="Pfam" id="PF01756">
    <property type="entry name" value="ACOX"/>
    <property type="match status" value="1"/>
</dbReference>
<evidence type="ECO:0000259" key="17">
    <source>
        <dbReference type="Pfam" id="PF22924"/>
    </source>
</evidence>
<evidence type="ECO:0000256" key="11">
    <source>
        <dbReference type="ARBA" id="ARBA00023140"/>
    </source>
</evidence>
<keyword evidence="6 12" id="KW-0285">Flavoprotein</keyword>
<dbReference type="GO" id="GO:0005504">
    <property type="term" value="F:fatty acid binding"/>
    <property type="evidence" value="ECO:0007669"/>
    <property type="project" value="TreeGrafter"/>
</dbReference>
<dbReference type="InterPro" id="IPR009100">
    <property type="entry name" value="AcylCoA_DH/oxidase_NM_dom_sf"/>
</dbReference>
<dbReference type="EMBL" id="JARKIE010000008">
    <property type="protein sequence ID" value="KAJ7705262.1"/>
    <property type="molecule type" value="Genomic_DNA"/>
</dbReference>
<feature type="binding site" evidence="14">
    <location>
        <position position="137"/>
    </location>
    <ligand>
        <name>FAD</name>
        <dbReference type="ChEBI" id="CHEBI:57692"/>
    </ligand>
</feature>
<dbReference type="PANTHER" id="PTHR10909">
    <property type="entry name" value="ELECTRON TRANSPORT OXIDOREDUCTASE"/>
    <property type="match status" value="1"/>
</dbReference>
<dbReference type="Pfam" id="PF14749">
    <property type="entry name" value="Acyl-CoA_ox_N"/>
    <property type="match status" value="1"/>
</dbReference>
<dbReference type="FunFam" id="1.20.140.10:FF:000015">
    <property type="entry name" value="Acyl-coenzyme A oxidase"/>
    <property type="match status" value="1"/>
</dbReference>
<dbReference type="AlphaFoldDB" id="A0AAD7GU30"/>
<evidence type="ECO:0000256" key="10">
    <source>
        <dbReference type="ARBA" id="ARBA00023098"/>
    </source>
</evidence>
<keyword evidence="10" id="KW-0443">Lipid metabolism</keyword>
<sequence length="661" mass="73029">MGEARAGASFESRELTNIIHGDAETVQAREAAFSRVEKVLQSSNMSKLPGAFGEVNRTGQLMDGLRIGKAMLEERLQHKDSVFARITPQYWFANASPFGLHFLMFIPALKLLASPEQLAHWLPLAESAKIIGTYCQTELGHGTFLRGMETTATFDQVADQFLIHSPTTSSTKYWPGGLGYSSSHAIVMARLLIAERDYGVHPFIVQLRSLEDYTPSVGVELGDVGLKVGHNSSDNGYAIFTHLCVPRTHLLMGTAQVLRDGTYVAGPHDKLVYSTMLFARKAIIDTVYLQLAQAVTIAIRYSVVREQGNLQFDASDSREIPILAFKSQNYRLFVLMARAFALLFASRRGAKIYDEMIASRASGNHRALAPAHANIAGLKAYVTQTTADGVEDARKCCGGHGYLDMSGFTNIVTTATAMATLEGENFVMYQQTARFLIKSVSVQDVTLDESVAYLRLHVPEARLGPVADFLDPEIQLKVFRHRAARLVMEYAEALRVAQTRDVSAAHAWNTHMMGLISAARAHIEYTVLSAFVDQLRLVQDRPVRAVLQHLSSLFALSCIDSPHGLGFVEDGYISAPHLRQIRASIDKLLEVLLPDAVALTDVWNFSDASLQSALGCWDGDVYERMMQWTRQIPLNVSAAKTGGVFRPGFDEYIRPILRGKL</sequence>
<evidence type="ECO:0000256" key="1">
    <source>
        <dbReference type="ARBA" id="ARBA00001201"/>
    </source>
</evidence>
<protein>
    <recommendedName>
        <fullName evidence="12">Acyl-coenzyme A oxidase</fullName>
    </recommendedName>
</protein>
<evidence type="ECO:0000259" key="15">
    <source>
        <dbReference type="Pfam" id="PF01756"/>
    </source>
</evidence>
<evidence type="ECO:0000313" key="18">
    <source>
        <dbReference type="EMBL" id="KAJ7705262.1"/>
    </source>
</evidence>
<dbReference type="SUPFAM" id="SSF56645">
    <property type="entry name" value="Acyl-CoA dehydrogenase NM domain-like"/>
    <property type="match status" value="1"/>
</dbReference>
<comment type="caution">
    <text evidence="18">The sequence shown here is derived from an EMBL/GenBank/DDBJ whole genome shotgun (WGS) entry which is preliminary data.</text>
</comment>
<feature type="binding site" evidence="14">
    <location>
        <position position="176"/>
    </location>
    <ligand>
        <name>FAD</name>
        <dbReference type="ChEBI" id="CHEBI:57692"/>
    </ligand>
</feature>
<evidence type="ECO:0000256" key="5">
    <source>
        <dbReference type="ARBA" id="ARBA00006288"/>
    </source>
</evidence>
<keyword evidence="7 12" id="KW-0274">FAD</keyword>
<evidence type="ECO:0000256" key="12">
    <source>
        <dbReference type="PIRNR" id="PIRNR000168"/>
    </source>
</evidence>
<keyword evidence="9" id="KW-0560">Oxidoreductase</keyword>
<evidence type="ECO:0000256" key="2">
    <source>
        <dbReference type="ARBA" id="ARBA00001974"/>
    </source>
</evidence>
<comment type="cofactor">
    <cofactor evidence="2">
        <name>FAD</name>
        <dbReference type="ChEBI" id="CHEBI:57692"/>
    </cofactor>
</comment>
<evidence type="ECO:0000256" key="9">
    <source>
        <dbReference type="ARBA" id="ARBA00023002"/>
    </source>
</evidence>
<dbReference type="Pfam" id="PF22924">
    <property type="entry name" value="ACOX_C_alpha1"/>
    <property type="match status" value="1"/>
</dbReference>
<dbReference type="GO" id="GO:0071949">
    <property type="term" value="F:FAD binding"/>
    <property type="evidence" value="ECO:0007669"/>
    <property type="project" value="InterPro"/>
</dbReference>
<dbReference type="FunFam" id="2.40.110.10:FF:000003">
    <property type="entry name" value="Acyl-coenzyme A oxidase"/>
    <property type="match status" value="1"/>
</dbReference>
<dbReference type="InterPro" id="IPR036250">
    <property type="entry name" value="AcylCo_DH-like_C"/>
</dbReference>
<dbReference type="Gene3D" id="1.20.140.10">
    <property type="entry name" value="Butyryl-CoA Dehydrogenase, subunit A, domain 3"/>
    <property type="match status" value="2"/>
</dbReference>
<dbReference type="GO" id="GO:0005777">
    <property type="term" value="C:peroxisome"/>
    <property type="evidence" value="ECO:0007669"/>
    <property type="project" value="UniProtKB-SubCell"/>
</dbReference>
<dbReference type="Proteomes" id="UP001221757">
    <property type="component" value="Unassembled WGS sequence"/>
</dbReference>
<organism evidence="18 19">
    <name type="scientific">Mycena rosella</name>
    <name type="common">Pink bonnet</name>
    <name type="synonym">Agaricus rosellus</name>
    <dbReference type="NCBI Taxonomy" id="1033263"/>
    <lineage>
        <taxon>Eukaryota</taxon>
        <taxon>Fungi</taxon>
        <taxon>Dikarya</taxon>
        <taxon>Basidiomycota</taxon>
        <taxon>Agaricomycotina</taxon>
        <taxon>Agaricomycetes</taxon>
        <taxon>Agaricomycetidae</taxon>
        <taxon>Agaricales</taxon>
        <taxon>Marasmiineae</taxon>
        <taxon>Mycenaceae</taxon>
        <taxon>Mycena</taxon>
    </lineage>
</organism>
<dbReference type="InterPro" id="IPR012258">
    <property type="entry name" value="Acyl-CoA_oxidase"/>
</dbReference>
<evidence type="ECO:0000256" key="13">
    <source>
        <dbReference type="PIRSR" id="PIRSR000168-1"/>
    </source>
</evidence>
<evidence type="ECO:0000256" key="7">
    <source>
        <dbReference type="ARBA" id="ARBA00022827"/>
    </source>
</evidence>
<dbReference type="PANTHER" id="PTHR10909:SF250">
    <property type="entry name" value="PEROXISOMAL ACYL-COENZYME A OXIDASE 1"/>
    <property type="match status" value="1"/>
</dbReference>
<evidence type="ECO:0000256" key="14">
    <source>
        <dbReference type="PIRSR" id="PIRSR000168-2"/>
    </source>
</evidence>
<evidence type="ECO:0000259" key="16">
    <source>
        <dbReference type="Pfam" id="PF14749"/>
    </source>
</evidence>
<dbReference type="GO" id="GO:0003997">
    <property type="term" value="F:acyl-CoA oxidase activity"/>
    <property type="evidence" value="ECO:0007669"/>
    <property type="project" value="UniProtKB-EC"/>
</dbReference>
<evidence type="ECO:0000313" key="19">
    <source>
        <dbReference type="Proteomes" id="UP001221757"/>
    </source>
</evidence>
<dbReference type="InterPro" id="IPR037069">
    <property type="entry name" value="AcylCoA_DH/ox_N_sf"/>
</dbReference>
<dbReference type="GO" id="GO:0055088">
    <property type="term" value="P:lipid homeostasis"/>
    <property type="evidence" value="ECO:0007669"/>
    <property type="project" value="TreeGrafter"/>
</dbReference>
<feature type="active site" description="Proton acceptor" evidence="13">
    <location>
        <position position="422"/>
    </location>
</feature>
<evidence type="ECO:0000256" key="4">
    <source>
        <dbReference type="ARBA" id="ARBA00004846"/>
    </source>
</evidence>
<comment type="catalytic activity">
    <reaction evidence="1">
        <text>a 2,3-saturated acyl-CoA + O2 = a (2E)-enoyl-CoA + H2O2</text>
        <dbReference type="Rhea" id="RHEA:38959"/>
        <dbReference type="ChEBI" id="CHEBI:15379"/>
        <dbReference type="ChEBI" id="CHEBI:16240"/>
        <dbReference type="ChEBI" id="CHEBI:58856"/>
        <dbReference type="ChEBI" id="CHEBI:65111"/>
        <dbReference type="EC" id="1.3.3.6"/>
    </reaction>
</comment>
<keyword evidence="19" id="KW-1185">Reference proteome</keyword>
<evidence type="ECO:0000256" key="8">
    <source>
        <dbReference type="ARBA" id="ARBA00022832"/>
    </source>
</evidence>
<accession>A0AAD7GU30</accession>
<gene>
    <name evidence="18" type="ORF">B0H17DRAFT_973759</name>
</gene>
<dbReference type="Gene3D" id="2.40.110.10">
    <property type="entry name" value="Butyryl-CoA Dehydrogenase, subunit A, domain 2"/>
    <property type="match status" value="1"/>
</dbReference>
<feature type="domain" description="Acyl-CoA oxidase C-alpha1" evidence="17">
    <location>
        <begin position="273"/>
        <end position="437"/>
    </location>
</feature>
<dbReference type="InterPro" id="IPR046373">
    <property type="entry name" value="Acyl-CoA_Oxase/DH_mid-dom_sf"/>
</dbReference>
<comment type="similarity">
    <text evidence="5 12">Belongs to the acyl-CoA oxidase family.</text>
</comment>
<dbReference type="GO" id="GO:0033540">
    <property type="term" value="P:fatty acid beta-oxidation using acyl-CoA oxidase"/>
    <property type="evidence" value="ECO:0007669"/>
    <property type="project" value="TreeGrafter"/>
</dbReference>
<comment type="pathway">
    <text evidence="4">Lipid metabolism; peroxisomal fatty acid beta-oxidation.</text>
</comment>
<keyword evidence="11" id="KW-0576">Peroxisome</keyword>
<evidence type="ECO:0000256" key="3">
    <source>
        <dbReference type="ARBA" id="ARBA00004275"/>
    </source>
</evidence>
<name>A0AAD7GU30_MYCRO</name>
<dbReference type="InterPro" id="IPR002655">
    <property type="entry name" value="Acyl-CoA_oxidase_C"/>
</dbReference>
<dbReference type="InterPro" id="IPR029320">
    <property type="entry name" value="Acyl-CoA_ox_N"/>
</dbReference>
<dbReference type="PIRSF" id="PIRSF000168">
    <property type="entry name" value="Acyl-CoA_oxidase"/>
    <property type="match status" value="1"/>
</dbReference>
<comment type="subcellular location">
    <subcellularLocation>
        <location evidence="3">Peroxisome</location>
    </subcellularLocation>
</comment>
<keyword evidence="8" id="KW-0276">Fatty acid metabolism</keyword>
<dbReference type="SUPFAM" id="SSF47203">
    <property type="entry name" value="Acyl-CoA dehydrogenase C-terminal domain-like"/>
    <property type="match status" value="2"/>
</dbReference>
<dbReference type="FunFam" id="1.20.140.10:FF:000007">
    <property type="entry name" value="Acyl-coenzyme A oxidase"/>
    <property type="match status" value="1"/>
</dbReference>
<feature type="domain" description="Acyl-CoA oxidase C-terminal" evidence="15">
    <location>
        <begin position="471"/>
        <end position="657"/>
    </location>
</feature>
<feature type="domain" description="Acyl-coenzyme A oxidase N-terminal" evidence="16">
    <location>
        <begin position="12"/>
        <end position="131"/>
    </location>
</feature>
<dbReference type="Gene3D" id="1.10.540.10">
    <property type="entry name" value="Acyl-CoA dehydrogenase/oxidase, N-terminal domain"/>
    <property type="match status" value="1"/>
</dbReference>
<dbReference type="InterPro" id="IPR055060">
    <property type="entry name" value="ACOX_C_alpha1"/>
</dbReference>
<reference evidence="18" key="1">
    <citation type="submission" date="2023-03" db="EMBL/GenBank/DDBJ databases">
        <title>Massive genome expansion in bonnet fungi (Mycena s.s.) driven by repeated elements and novel gene families across ecological guilds.</title>
        <authorList>
            <consortium name="Lawrence Berkeley National Laboratory"/>
            <person name="Harder C.B."/>
            <person name="Miyauchi S."/>
            <person name="Viragh M."/>
            <person name="Kuo A."/>
            <person name="Thoen E."/>
            <person name="Andreopoulos B."/>
            <person name="Lu D."/>
            <person name="Skrede I."/>
            <person name="Drula E."/>
            <person name="Henrissat B."/>
            <person name="Morin E."/>
            <person name="Kohler A."/>
            <person name="Barry K."/>
            <person name="LaButti K."/>
            <person name="Morin E."/>
            <person name="Salamov A."/>
            <person name="Lipzen A."/>
            <person name="Mereny Z."/>
            <person name="Hegedus B."/>
            <person name="Baldrian P."/>
            <person name="Stursova M."/>
            <person name="Weitz H."/>
            <person name="Taylor A."/>
            <person name="Grigoriev I.V."/>
            <person name="Nagy L.G."/>
            <person name="Martin F."/>
            <person name="Kauserud H."/>
        </authorList>
    </citation>
    <scope>NUCLEOTIDE SEQUENCE</scope>
    <source>
        <strain evidence="18">CBHHK067</strain>
    </source>
</reference>